<evidence type="ECO:0000313" key="2">
    <source>
        <dbReference type="Proteomes" id="UP001432014"/>
    </source>
</evidence>
<gene>
    <name evidence="1" type="ORF">OG469_35800</name>
</gene>
<evidence type="ECO:0000313" key="1">
    <source>
        <dbReference type="EMBL" id="WUS60385.1"/>
    </source>
</evidence>
<sequence length="191" mass="21062">MSPIVDRAMMEEVFDAEDLVTLDDEALAGIAHEPTRAFLHQVGLPNRFRTWLELDEPLSEGTVTIVGDKATALAAKYPGLTLDTSTWMTVGGIGYDNVALDVTDGRVYCIPESGALPCLLNSSIQDFAYFLHALEVERPNYDFEAESEDGYFDPDAEDRLLAVMTANDPAALACSDSTWHQVLEHVKHKLQ</sequence>
<dbReference type="Pfam" id="PF14435">
    <property type="entry name" value="SUKH-4"/>
    <property type="match status" value="1"/>
</dbReference>
<dbReference type="Proteomes" id="UP001432014">
    <property type="component" value="Chromosome"/>
</dbReference>
<dbReference type="EMBL" id="CP108482">
    <property type="protein sequence ID" value="WUS60385.1"/>
    <property type="molecule type" value="Genomic_DNA"/>
</dbReference>
<protein>
    <submittedName>
        <fullName evidence="1">SUKH-4 family immunity protein</fullName>
    </submittedName>
</protein>
<reference evidence="1 2" key="1">
    <citation type="submission" date="2022-10" db="EMBL/GenBank/DDBJ databases">
        <title>The complete genomes of actinobacterial strains from the NBC collection.</title>
        <authorList>
            <person name="Joergensen T.S."/>
            <person name="Alvarez Arevalo M."/>
            <person name="Sterndorff E.B."/>
            <person name="Faurdal D."/>
            <person name="Vuksanovic O."/>
            <person name="Mourched A.-S."/>
            <person name="Charusanti P."/>
            <person name="Shaw S."/>
            <person name="Blin K."/>
            <person name="Weber T."/>
        </authorList>
    </citation>
    <scope>NUCLEOTIDE SEQUENCE [LARGE SCALE GENOMIC DNA]</scope>
    <source>
        <strain evidence="1 2">NBC_01247</strain>
    </source>
</reference>
<dbReference type="InterPro" id="IPR025851">
    <property type="entry name" value="SUKH-4"/>
</dbReference>
<keyword evidence="2" id="KW-1185">Reference proteome</keyword>
<name>A0ABZ1WHH1_9ACTN</name>
<organism evidence="1 2">
    <name type="scientific">Kitasatospora herbaricolor</name>
    <dbReference type="NCBI Taxonomy" id="68217"/>
    <lineage>
        <taxon>Bacteria</taxon>
        <taxon>Bacillati</taxon>
        <taxon>Actinomycetota</taxon>
        <taxon>Actinomycetes</taxon>
        <taxon>Kitasatosporales</taxon>
        <taxon>Streptomycetaceae</taxon>
        <taxon>Kitasatospora</taxon>
    </lineage>
</organism>
<accession>A0ABZ1WHH1</accession>
<proteinExistence type="predicted"/>
<dbReference type="RefSeq" id="WP_329493518.1">
    <property type="nucleotide sequence ID" value="NZ_CP108460.1"/>
</dbReference>